<dbReference type="Proteomes" id="UP000271087">
    <property type="component" value="Unassembled WGS sequence"/>
</dbReference>
<reference evidence="1 2" key="1">
    <citation type="submission" date="2018-08" db="EMBL/GenBank/DDBJ databases">
        <authorList>
            <person name="Laetsch R D."/>
            <person name="Stevens L."/>
            <person name="Kumar S."/>
            <person name="Blaxter L. M."/>
        </authorList>
    </citation>
    <scope>NUCLEOTIDE SEQUENCE [LARGE SCALE GENOMIC DNA]</scope>
</reference>
<dbReference type="AlphaFoldDB" id="A0A3P7L187"/>
<protein>
    <submittedName>
        <fullName evidence="1">Uncharacterized protein</fullName>
    </submittedName>
</protein>
<feature type="non-terminal residue" evidence="1">
    <location>
        <position position="1"/>
    </location>
</feature>
<keyword evidence="2" id="KW-1185">Reference proteome</keyword>
<organism evidence="1 2">
    <name type="scientific">Onchocerca ochengi</name>
    <name type="common">Filarial nematode worm</name>
    <dbReference type="NCBI Taxonomy" id="42157"/>
    <lineage>
        <taxon>Eukaryota</taxon>
        <taxon>Metazoa</taxon>
        <taxon>Ecdysozoa</taxon>
        <taxon>Nematoda</taxon>
        <taxon>Chromadorea</taxon>
        <taxon>Rhabditida</taxon>
        <taxon>Spirurina</taxon>
        <taxon>Spiruromorpha</taxon>
        <taxon>Filarioidea</taxon>
        <taxon>Onchocercidae</taxon>
        <taxon>Onchocerca</taxon>
    </lineage>
</organism>
<dbReference type="EMBL" id="UYRW01021817">
    <property type="protein sequence ID" value="VDN07520.1"/>
    <property type="molecule type" value="Genomic_DNA"/>
</dbReference>
<accession>A0A3P7L187</accession>
<evidence type="ECO:0000313" key="1">
    <source>
        <dbReference type="EMBL" id="VDN07520.1"/>
    </source>
</evidence>
<gene>
    <name evidence="1" type="ORF">NOO_LOCUS13938</name>
</gene>
<proteinExistence type="predicted"/>
<name>A0A3P7L187_ONCOC</name>
<evidence type="ECO:0000313" key="2">
    <source>
        <dbReference type="Proteomes" id="UP000271087"/>
    </source>
</evidence>
<sequence length="33" mass="3632">ALQQGHTSVIVSMRTCWLKLGSSGGLYKNARRL</sequence>